<sequence>MQGKRRRVLLVCMTNSVHVARWILMFRNEDIDFYLFPSTQAGFLHNSLLPLTKSKGAGAASVELRKFQRFTLLLLYLIDRFLDNRLRGRLLKKFIAHVNPDYVHVLEIQHAGYLSLRGLERKPNCPLIVTNYGSDIYWFQRFKRHRKKISALLAISDYYSAECSRDIELARLHGFTGVVLPVFPNSGGIDAEEMGRADGIELKKRNLILVKGYHGWAGRALVALSALIAIRKTLVGYRIIFFSTSSVVRLLVLISPIRQITTCLPKGAKSHEEMLTLMGQARIYLGLSKTDGISTSAIEALSQGAFPIQTSTSCLSEWVQDGLTGKLISSTTPAEVQTSIISALDYTGKISQDEWEQNLRPIWKRLDSLESKKRALSFYATKA</sequence>
<organism evidence="1">
    <name type="scientific">freshwater metagenome</name>
    <dbReference type="NCBI Taxonomy" id="449393"/>
    <lineage>
        <taxon>unclassified sequences</taxon>
        <taxon>metagenomes</taxon>
        <taxon>ecological metagenomes</taxon>
    </lineage>
</organism>
<dbReference type="Gene3D" id="3.40.50.2000">
    <property type="entry name" value="Glycogen Phosphorylase B"/>
    <property type="match status" value="2"/>
</dbReference>
<dbReference type="EMBL" id="CAEZVT010000007">
    <property type="protein sequence ID" value="CAB4629925.1"/>
    <property type="molecule type" value="Genomic_DNA"/>
</dbReference>
<dbReference type="AlphaFoldDB" id="A0A6J6IZT2"/>
<dbReference type="SUPFAM" id="SSF53756">
    <property type="entry name" value="UDP-Glycosyltransferase/glycogen phosphorylase"/>
    <property type="match status" value="1"/>
</dbReference>
<proteinExistence type="predicted"/>
<accession>A0A6J6IZT2</accession>
<evidence type="ECO:0000313" key="1">
    <source>
        <dbReference type="EMBL" id="CAB4629925.1"/>
    </source>
</evidence>
<protein>
    <submittedName>
        <fullName evidence="1">Unannotated protein</fullName>
    </submittedName>
</protein>
<reference evidence="1" key="1">
    <citation type="submission" date="2020-05" db="EMBL/GenBank/DDBJ databases">
        <authorList>
            <person name="Chiriac C."/>
            <person name="Salcher M."/>
            <person name="Ghai R."/>
            <person name="Kavagutti S V."/>
        </authorList>
    </citation>
    <scope>NUCLEOTIDE SEQUENCE</scope>
</reference>
<gene>
    <name evidence="1" type="ORF">UFOPK2131_00209</name>
</gene>
<name>A0A6J6IZT2_9ZZZZ</name>